<protein>
    <recommendedName>
        <fullName evidence="3">Bacterial surface antigen (D15) domain-containing protein</fullName>
    </recommendedName>
</protein>
<dbReference type="EMBL" id="QFQP01000003">
    <property type="protein sequence ID" value="PZR16725.1"/>
    <property type="molecule type" value="Genomic_DNA"/>
</dbReference>
<dbReference type="Proteomes" id="UP000249061">
    <property type="component" value="Unassembled WGS sequence"/>
</dbReference>
<accession>A0A2W5TZJ2</accession>
<reference evidence="1 2" key="1">
    <citation type="submission" date="2017-08" db="EMBL/GenBank/DDBJ databases">
        <title>Infants hospitalized years apart are colonized by the same room-sourced microbial strains.</title>
        <authorList>
            <person name="Brooks B."/>
            <person name="Olm M.R."/>
            <person name="Firek B.A."/>
            <person name="Baker R."/>
            <person name="Thomas B.C."/>
            <person name="Morowitz M.J."/>
            <person name="Banfield J.F."/>
        </authorList>
    </citation>
    <scope>NUCLEOTIDE SEQUENCE [LARGE SCALE GENOMIC DNA]</scope>
    <source>
        <strain evidence="1">S2_003_000_R2_14</strain>
    </source>
</reference>
<gene>
    <name evidence="1" type="ORF">DI536_06105</name>
</gene>
<sequence length="160" mass="17093">MVHPTFAVETHGAGFNSGSGGSLLGISFGGALRGGIRNDRWGLFLHVENDVWGGTNYDAGLVPGVVNVGLGGEHRFANGLIRTAFAFGTSTLVFDTVLDKAGSTGLFLDVRPLGIRWQIGKSNFTFGIDPIGLTFMMPVLSGLPLVRIQFRTSFMLEFTL</sequence>
<evidence type="ECO:0000313" key="2">
    <source>
        <dbReference type="Proteomes" id="UP000249061"/>
    </source>
</evidence>
<proteinExistence type="predicted"/>
<organism evidence="1 2">
    <name type="scientific">Archangium gephyra</name>
    <dbReference type="NCBI Taxonomy" id="48"/>
    <lineage>
        <taxon>Bacteria</taxon>
        <taxon>Pseudomonadati</taxon>
        <taxon>Myxococcota</taxon>
        <taxon>Myxococcia</taxon>
        <taxon>Myxococcales</taxon>
        <taxon>Cystobacterineae</taxon>
        <taxon>Archangiaceae</taxon>
        <taxon>Archangium</taxon>
    </lineage>
</organism>
<evidence type="ECO:0000313" key="1">
    <source>
        <dbReference type="EMBL" id="PZR16725.1"/>
    </source>
</evidence>
<dbReference type="AlphaFoldDB" id="A0A2W5TZJ2"/>
<evidence type="ECO:0008006" key="3">
    <source>
        <dbReference type="Google" id="ProtNLM"/>
    </source>
</evidence>
<name>A0A2W5TZJ2_9BACT</name>
<comment type="caution">
    <text evidence="1">The sequence shown here is derived from an EMBL/GenBank/DDBJ whole genome shotgun (WGS) entry which is preliminary data.</text>
</comment>